<feature type="region of interest" description="Disordered" evidence="2">
    <location>
        <begin position="643"/>
        <end position="673"/>
    </location>
</feature>
<accession>A0A1I8FE99</accession>
<feature type="compositionally biased region" description="Low complexity" evidence="2">
    <location>
        <begin position="927"/>
        <end position="951"/>
    </location>
</feature>
<feature type="region of interest" description="Disordered" evidence="2">
    <location>
        <begin position="179"/>
        <end position="201"/>
    </location>
</feature>
<dbReference type="Pfam" id="PF03159">
    <property type="entry name" value="XRN_N"/>
    <property type="match status" value="1"/>
</dbReference>
<organism evidence="6 7">
    <name type="scientific">Macrostomum lignano</name>
    <dbReference type="NCBI Taxonomy" id="282301"/>
    <lineage>
        <taxon>Eukaryota</taxon>
        <taxon>Metazoa</taxon>
        <taxon>Spiralia</taxon>
        <taxon>Lophotrochozoa</taxon>
        <taxon>Platyhelminthes</taxon>
        <taxon>Rhabditophora</taxon>
        <taxon>Macrostomorpha</taxon>
        <taxon>Macrostomida</taxon>
        <taxon>Macrostomidae</taxon>
        <taxon>Macrostomum</taxon>
    </lineage>
</organism>
<evidence type="ECO:0000256" key="1">
    <source>
        <dbReference type="ARBA" id="ARBA00038299"/>
    </source>
</evidence>
<dbReference type="InterPro" id="IPR041385">
    <property type="entry name" value="SH3_12"/>
</dbReference>
<sequence>MNQQPGRRFVRPRRRSQEARAIRKRETLPSESAFDSNCITASARIHLARLQDALIEFAQARWPRPDLWRGIRTPASGEHKIMEFHSLLAQLPAMTRHPACLYGRTLTSFMLCLPAISRTSRCSEREVWFPAGKKDRSFSLHSASARETITLFLLHLSCYATYIDIEFRQPEPTIKFRLRSRTESSTTGPTSPPCAHSTNDTLLPRSAATDMRWMKAAKVSGWRCELERLGQAAGPCWTTSWPTGQRQTAPGPMDSDPPVSDDFLADEMHDDEAGSTIRARWVACNFDETERRRQTQRSYVRGCMVAYISDVRDFADLDLQFDLGHPFLPFQSSWPSCRAPAAPCLPDCSAAHGLGRLARCSSSTRPRRAAGGHAPPAQLTEEERARNCFRPHLLFQWDRPAATAGAPRSSRLVSGLAPTNWRRPCAAPPNLPGFPVLRGLPFTAELRKAGVEVFQFASRARTPTGCSGPAAALLGKTVLAGWPHLSEVHAVAVSSTTRRYTLGPDGAIQCEQLSDRDAALMKSQWDCSAAGVLEPVRHLRARDALSADRQRRCWPCAGLRPDGTARSGPVVAGALPFVLQRCLPEPVPQSPGPPCAWRTCCRLASWRSLPKGNWYGMSGPVLGFKQGPRCACSSGLLRPPGVPHHRHGAGLSAAAAEKPLSPSDLDANVSSSATDTRSRRLNIGLELKFNRAEQEVAGWTAKTPPLAGSTRRRWPRCCCDYAAEFPELFRCSGRQARLGHWRPVSAEQIWGGAEPPVERLTEFLRSLPCYGAERVAVGSSILSGAPCPNCQAGRVRTEIPAGHLYRCQSTPSTASPTGAVHRLKDRVVLCRRDGPPLDSLGTIIGIRPTIFSAPFSARPSAAKANPELELLLDEPFEGGIKIRGSSARRRLLPCHGERTTHNIRLTVACKDRPDQHVQLWADLQQHKQQAGQSKPAAKQQQQPASSISSSSRCVVQTSQPWCPPCSSSSLCSRPLHRPETSLRLSTESAPADSLLAEWDCASRP</sequence>
<keyword evidence="6" id="KW-1185">Reference proteome</keyword>
<evidence type="ECO:0000259" key="3">
    <source>
        <dbReference type="Pfam" id="PF03159"/>
    </source>
</evidence>
<evidence type="ECO:0000259" key="5">
    <source>
        <dbReference type="Pfam" id="PF18332"/>
    </source>
</evidence>
<dbReference type="GO" id="GO:0016075">
    <property type="term" value="P:rRNA catabolic process"/>
    <property type="evidence" value="ECO:0007669"/>
    <property type="project" value="TreeGrafter"/>
</dbReference>
<dbReference type="InterPro" id="IPR040992">
    <property type="entry name" value="XRN1_D1"/>
</dbReference>
<dbReference type="GO" id="GO:0003723">
    <property type="term" value="F:RNA binding"/>
    <property type="evidence" value="ECO:0007669"/>
    <property type="project" value="TreeGrafter"/>
</dbReference>
<dbReference type="AlphaFoldDB" id="A0A1I8FE99"/>
<dbReference type="InterPro" id="IPR027073">
    <property type="entry name" value="5_3_exoribonuclease"/>
</dbReference>
<dbReference type="InterPro" id="IPR047007">
    <property type="entry name" value="XRN1_D1_sf"/>
</dbReference>
<protein>
    <submittedName>
        <fullName evidence="7">Reverse transcriptase domain-containing protein</fullName>
    </submittedName>
</protein>
<reference evidence="7" key="1">
    <citation type="submission" date="2016-11" db="UniProtKB">
        <authorList>
            <consortium name="WormBaseParasite"/>
        </authorList>
    </citation>
    <scope>IDENTIFICATION</scope>
</reference>
<proteinExistence type="inferred from homology"/>
<feature type="compositionally biased region" description="Low complexity" evidence="2">
    <location>
        <begin position="964"/>
        <end position="973"/>
    </location>
</feature>
<dbReference type="InterPro" id="IPR047008">
    <property type="entry name" value="XRN1_SH3_sf"/>
</dbReference>
<comment type="similarity">
    <text evidence="1">Belongs to the 5'-3' exonuclease family.</text>
</comment>
<evidence type="ECO:0000259" key="4">
    <source>
        <dbReference type="Pfam" id="PF18129"/>
    </source>
</evidence>
<dbReference type="Gene3D" id="2.170.260.40">
    <property type="match status" value="1"/>
</dbReference>
<evidence type="ECO:0000256" key="2">
    <source>
        <dbReference type="SAM" id="MobiDB-lite"/>
    </source>
</evidence>
<dbReference type="Gene3D" id="2.30.30.750">
    <property type="match status" value="1"/>
</dbReference>
<dbReference type="Proteomes" id="UP000095280">
    <property type="component" value="Unplaced"/>
</dbReference>
<name>A0A1I8FE99_9PLAT</name>
<dbReference type="GO" id="GO:0005634">
    <property type="term" value="C:nucleus"/>
    <property type="evidence" value="ECO:0007669"/>
    <property type="project" value="TreeGrafter"/>
</dbReference>
<dbReference type="PANTHER" id="PTHR12341:SF7">
    <property type="entry name" value="5'-3' EXORIBONUCLEASE 1"/>
    <property type="match status" value="1"/>
</dbReference>
<evidence type="ECO:0000313" key="6">
    <source>
        <dbReference type="Proteomes" id="UP000095280"/>
    </source>
</evidence>
<feature type="domain" description="5'-3' exoribonuclease 1 SH3-like" evidence="4">
    <location>
        <begin position="820"/>
        <end position="889"/>
    </location>
</feature>
<feature type="domain" description="Xrn1 N-terminal" evidence="3">
    <location>
        <begin position="1"/>
        <end position="104"/>
    </location>
</feature>
<dbReference type="Gene3D" id="1.25.40.1050">
    <property type="match status" value="1"/>
</dbReference>
<dbReference type="Pfam" id="PF18129">
    <property type="entry name" value="SH3_12"/>
    <property type="match status" value="1"/>
</dbReference>
<dbReference type="GO" id="GO:0004534">
    <property type="term" value="F:5'-3' RNA exonuclease activity"/>
    <property type="evidence" value="ECO:0007669"/>
    <property type="project" value="TreeGrafter"/>
</dbReference>
<dbReference type="WBParaSite" id="maker-unitig_30525-snap-gene-0.1-mRNA-1">
    <property type="protein sequence ID" value="maker-unitig_30525-snap-gene-0.1-mRNA-1"/>
    <property type="gene ID" value="maker-unitig_30525-snap-gene-0.1"/>
</dbReference>
<dbReference type="PANTHER" id="PTHR12341">
    <property type="entry name" value="5'-&gt;3' EXORIBONUCLEASE"/>
    <property type="match status" value="1"/>
</dbReference>
<dbReference type="Pfam" id="PF18332">
    <property type="entry name" value="XRN1_D1"/>
    <property type="match status" value="1"/>
</dbReference>
<evidence type="ECO:0000313" key="7">
    <source>
        <dbReference type="WBParaSite" id="maker-unitig_30525-snap-gene-0.1-mRNA-1"/>
    </source>
</evidence>
<dbReference type="InterPro" id="IPR004859">
    <property type="entry name" value="Xrn1_N"/>
</dbReference>
<feature type="region of interest" description="Disordered" evidence="2">
    <location>
        <begin position="924"/>
        <end position="990"/>
    </location>
</feature>
<dbReference type="GO" id="GO:0000956">
    <property type="term" value="P:nuclear-transcribed mRNA catabolic process"/>
    <property type="evidence" value="ECO:0007669"/>
    <property type="project" value="TreeGrafter"/>
</dbReference>
<feature type="region of interest" description="Disordered" evidence="2">
    <location>
        <begin position="1"/>
        <end position="22"/>
    </location>
</feature>
<feature type="domain" description="5'-3' exoribonuclease 1 D1" evidence="5">
    <location>
        <begin position="431"/>
        <end position="509"/>
    </location>
</feature>